<reference evidence="2" key="2">
    <citation type="journal article" date="2015" name="Data Brief">
        <title>Shoot transcriptome of the giant reed, Arundo donax.</title>
        <authorList>
            <person name="Barrero R.A."/>
            <person name="Guerrero F.D."/>
            <person name="Moolhuijzen P."/>
            <person name="Goolsby J.A."/>
            <person name="Tidwell J."/>
            <person name="Bellgard S.E."/>
            <person name="Bellgard M.I."/>
        </authorList>
    </citation>
    <scope>NUCLEOTIDE SEQUENCE</scope>
    <source>
        <tissue evidence="2">Shoot tissue taken approximately 20 cm above the soil surface</tissue>
    </source>
</reference>
<feature type="transmembrane region" description="Helical" evidence="1">
    <location>
        <begin position="6"/>
        <end position="23"/>
    </location>
</feature>
<name>A0A0A8ZCG8_ARUDO</name>
<protein>
    <submittedName>
        <fullName evidence="2">Uncharacterized protein</fullName>
    </submittedName>
</protein>
<sequence length="49" mass="5900">MSTAFLWGYLVVVFDLIYVLKRIQICRWSKQTLEISSCYILKWTLKLTK</sequence>
<evidence type="ECO:0000256" key="1">
    <source>
        <dbReference type="SAM" id="Phobius"/>
    </source>
</evidence>
<evidence type="ECO:0000313" key="2">
    <source>
        <dbReference type="EMBL" id="JAD34435.1"/>
    </source>
</evidence>
<keyword evidence="1" id="KW-0812">Transmembrane</keyword>
<accession>A0A0A8ZCG8</accession>
<reference evidence="2" key="1">
    <citation type="submission" date="2014-09" db="EMBL/GenBank/DDBJ databases">
        <authorList>
            <person name="Magalhaes I.L.F."/>
            <person name="Oliveira U."/>
            <person name="Santos F.R."/>
            <person name="Vidigal T.H.D.A."/>
            <person name="Brescovit A.D."/>
            <person name="Santos A.J."/>
        </authorList>
    </citation>
    <scope>NUCLEOTIDE SEQUENCE</scope>
    <source>
        <tissue evidence="2">Shoot tissue taken approximately 20 cm above the soil surface</tissue>
    </source>
</reference>
<dbReference type="EMBL" id="GBRH01263460">
    <property type="protein sequence ID" value="JAD34435.1"/>
    <property type="molecule type" value="Transcribed_RNA"/>
</dbReference>
<keyword evidence="1" id="KW-0472">Membrane</keyword>
<proteinExistence type="predicted"/>
<keyword evidence="1" id="KW-1133">Transmembrane helix</keyword>
<organism evidence="2">
    <name type="scientific">Arundo donax</name>
    <name type="common">Giant reed</name>
    <name type="synonym">Donax arundinaceus</name>
    <dbReference type="NCBI Taxonomy" id="35708"/>
    <lineage>
        <taxon>Eukaryota</taxon>
        <taxon>Viridiplantae</taxon>
        <taxon>Streptophyta</taxon>
        <taxon>Embryophyta</taxon>
        <taxon>Tracheophyta</taxon>
        <taxon>Spermatophyta</taxon>
        <taxon>Magnoliopsida</taxon>
        <taxon>Liliopsida</taxon>
        <taxon>Poales</taxon>
        <taxon>Poaceae</taxon>
        <taxon>PACMAD clade</taxon>
        <taxon>Arundinoideae</taxon>
        <taxon>Arundineae</taxon>
        <taxon>Arundo</taxon>
    </lineage>
</organism>
<dbReference type="AlphaFoldDB" id="A0A0A8ZCG8"/>